<accession>A0ABQ9Z5G1</accession>
<sequence length="60" mass="7166">MGVVCVHLRLRLFLSILHHLHHLLLHIFAEGCRRTMVFFSSSIVSDRVLKRKKRKMKKIE</sequence>
<protein>
    <submittedName>
        <fullName evidence="2">Uncharacterized protein</fullName>
    </submittedName>
</protein>
<evidence type="ECO:0000313" key="3">
    <source>
        <dbReference type="Proteomes" id="UP001234178"/>
    </source>
</evidence>
<feature type="chain" id="PRO_5046110614" evidence="1">
    <location>
        <begin position="30"/>
        <end position="60"/>
    </location>
</feature>
<feature type="signal peptide" evidence="1">
    <location>
        <begin position="1"/>
        <end position="29"/>
    </location>
</feature>
<dbReference type="Proteomes" id="UP001234178">
    <property type="component" value="Unassembled WGS sequence"/>
</dbReference>
<comment type="caution">
    <text evidence="2">The sequence shown here is derived from an EMBL/GenBank/DDBJ whole genome shotgun (WGS) entry which is preliminary data.</text>
</comment>
<gene>
    <name evidence="2" type="ORF">OUZ56_013259</name>
</gene>
<keyword evidence="1" id="KW-0732">Signal</keyword>
<evidence type="ECO:0000256" key="1">
    <source>
        <dbReference type="SAM" id="SignalP"/>
    </source>
</evidence>
<reference evidence="2 3" key="1">
    <citation type="journal article" date="2023" name="Nucleic Acids Res.">
        <title>The hologenome of Daphnia magna reveals possible DNA methylation and microbiome-mediated evolution of the host genome.</title>
        <authorList>
            <person name="Chaturvedi A."/>
            <person name="Li X."/>
            <person name="Dhandapani V."/>
            <person name="Marshall H."/>
            <person name="Kissane S."/>
            <person name="Cuenca-Cambronero M."/>
            <person name="Asole G."/>
            <person name="Calvet F."/>
            <person name="Ruiz-Romero M."/>
            <person name="Marangio P."/>
            <person name="Guigo R."/>
            <person name="Rago D."/>
            <person name="Mirbahai L."/>
            <person name="Eastwood N."/>
            <person name="Colbourne J.K."/>
            <person name="Zhou J."/>
            <person name="Mallon E."/>
            <person name="Orsini L."/>
        </authorList>
    </citation>
    <scope>NUCLEOTIDE SEQUENCE [LARGE SCALE GENOMIC DNA]</scope>
    <source>
        <strain evidence="2">LRV0_1</strain>
    </source>
</reference>
<dbReference type="EMBL" id="JAOYFB010000002">
    <property type="protein sequence ID" value="KAK4008105.1"/>
    <property type="molecule type" value="Genomic_DNA"/>
</dbReference>
<organism evidence="2 3">
    <name type="scientific">Daphnia magna</name>
    <dbReference type="NCBI Taxonomy" id="35525"/>
    <lineage>
        <taxon>Eukaryota</taxon>
        <taxon>Metazoa</taxon>
        <taxon>Ecdysozoa</taxon>
        <taxon>Arthropoda</taxon>
        <taxon>Crustacea</taxon>
        <taxon>Branchiopoda</taxon>
        <taxon>Diplostraca</taxon>
        <taxon>Cladocera</taxon>
        <taxon>Anomopoda</taxon>
        <taxon>Daphniidae</taxon>
        <taxon>Daphnia</taxon>
    </lineage>
</organism>
<proteinExistence type="predicted"/>
<keyword evidence="3" id="KW-1185">Reference proteome</keyword>
<evidence type="ECO:0000313" key="2">
    <source>
        <dbReference type="EMBL" id="KAK4008105.1"/>
    </source>
</evidence>
<name>A0ABQ9Z5G1_9CRUS</name>